<evidence type="ECO:0000256" key="1">
    <source>
        <dbReference type="SAM" id="MobiDB-lite"/>
    </source>
</evidence>
<evidence type="ECO:0000256" key="3">
    <source>
        <dbReference type="SAM" id="SignalP"/>
    </source>
</evidence>
<feature type="signal peptide" evidence="3">
    <location>
        <begin position="1"/>
        <end position="27"/>
    </location>
</feature>
<feature type="region of interest" description="Disordered" evidence="1">
    <location>
        <begin position="156"/>
        <end position="191"/>
    </location>
</feature>
<evidence type="ECO:0000256" key="2">
    <source>
        <dbReference type="SAM" id="Phobius"/>
    </source>
</evidence>
<comment type="caution">
    <text evidence="4">The sequence shown here is derived from an EMBL/GenBank/DDBJ whole genome shotgun (WGS) entry which is preliminary data.</text>
</comment>
<feature type="compositionally biased region" description="Low complexity" evidence="1">
    <location>
        <begin position="167"/>
        <end position="186"/>
    </location>
</feature>
<name>A0A2B4RMG2_STYPI</name>
<dbReference type="OrthoDB" id="10659649at2759"/>
<keyword evidence="2" id="KW-0812">Transmembrane</keyword>
<sequence>MADSNAIGFLLFCTLICTFCETPEVKAQNSTTSVLPSPVWSTIQNSVSPFATVATSSTHGTTQIASHTPSNQSYSPQVPSSRYLVTSSSVFGVSSNGSVSSALNNSSSSSITVQLQTSIAVTNRSTAVSPVASHSTIIKSMAIKSSAISTKTEQSTTMISSQVTKGKTATSTPSKSQSTSSSVITKRTPTTASPAIKDDRLSLTEQILIACLAVFFFVLIAMVVLVIQIVLLNKSVNKLKATSRR</sequence>
<gene>
    <name evidence="4" type="ORF">AWC38_SpisGene18213</name>
</gene>
<accession>A0A2B4RMG2</accession>
<evidence type="ECO:0000313" key="5">
    <source>
        <dbReference type="Proteomes" id="UP000225706"/>
    </source>
</evidence>
<proteinExistence type="predicted"/>
<dbReference type="EMBL" id="LSMT01000472">
    <property type="protein sequence ID" value="PFX17455.1"/>
    <property type="molecule type" value="Genomic_DNA"/>
</dbReference>
<feature type="transmembrane region" description="Helical" evidence="2">
    <location>
        <begin position="207"/>
        <end position="232"/>
    </location>
</feature>
<keyword evidence="3" id="KW-0732">Signal</keyword>
<keyword evidence="5" id="KW-1185">Reference proteome</keyword>
<organism evidence="4 5">
    <name type="scientific">Stylophora pistillata</name>
    <name type="common">Smooth cauliflower coral</name>
    <dbReference type="NCBI Taxonomy" id="50429"/>
    <lineage>
        <taxon>Eukaryota</taxon>
        <taxon>Metazoa</taxon>
        <taxon>Cnidaria</taxon>
        <taxon>Anthozoa</taxon>
        <taxon>Hexacorallia</taxon>
        <taxon>Scleractinia</taxon>
        <taxon>Astrocoeniina</taxon>
        <taxon>Pocilloporidae</taxon>
        <taxon>Stylophora</taxon>
    </lineage>
</organism>
<keyword evidence="2" id="KW-1133">Transmembrane helix</keyword>
<keyword evidence="2" id="KW-0472">Membrane</keyword>
<feature type="compositionally biased region" description="Polar residues" evidence="1">
    <location>
        <begin position="156"/>
        <end position="165"/>
    </location>
</feature>
<dbReference type="Proteomes" id="UP000225706">
    <property type="component" value="Unassembled WGS sequence"/>
</dbReference>
<protein>
    <submittedName>
        <fullName evidence="4">Uncharacterized protein</fullName>
    </submittedName>
</protein>
<reference evidence="5" key="1">
    <citation type="journal article" date="2017" name="bioRxiv">
        <title>Comparative analysis of the genomes of Stylophora pistillata and Acropora digitifera provides evidence for extensive differences between species of corals.</title>
        <authorList>
            <person name="Voolstra C.R."/>
            <person name="Li Y."/>
            <person name="Liew Y.J."/>
            <person name="Baumgarten S."/>
            <person name="Zoccola D."/>
            <person name="Flot J.-F."/>
            <person name="Tambutte S."/>
            <person name="Allemand D."/>
            <person name="Aranda M."/>
        </authorList>
    </citation>
    <scope>NUCLEOTIDE SEQUENCE [LARGE SCALE GENOMIC DNA]</scope>
</reference>
<evidence type="ECO:0000313" key="4">
    <source>
        <dbReference type="EMBL" id="PFX17455.1"/>
    </source>
</evidence>
<dbReference type="AlphaFoldDB" id="A0A2B4RMG2"/>
<feature type="chain" id="PRO_5012902731" evidence="3">
    <location>
        <begin position="28"/>
        <end position="245"/>
    </location>
</feature>